<proteinExistence type="inferred from homology"/>
<gene>
    <name evidence="11" type="ORF">BJ508DRAFT_411640</name>
</gene>
<keyword evidence="9" id="KW-0175">Coiled coil</keyword>
<dbReference type="OrthoDB" id="27073at2759"/>
<dbReference type="GO" id="GO:0019005">
    <property type="term" value="C:SCF ubiquitin ligase complex"/>
    <property type="evidence" value="ECO:0007669"/>
    <property type="project" value="UniProtKB-ARBA"/>
</dbReference>
<keyword evidence="4" id="KW-0833">Ubl conjugation pathway</keyword>
<dbReference type="Pfam" id="PF10557">
    <property type="entry name" value="Cullin_Nedd8"/>
    <property type="match status" value="1"/>
</dbReference>
<dbReference type="GO" id="GO:0031146">
    <property type="term" value="P:SCF-dependent proteasomal ubiquitin-dependent protein catabolic process"/>
    <property type="evidence" value="ECO:0007669"/>
    <property type="project" value="UniProtKB-ARBA"/>
</dbReference>
<dbReference type="GO" id="GO:0031625">
    <property type="term" value="F:ubiquitin protein ligase binding"/>
    <property type="evidence" value="ECO:0007669"/>
    <property type="project" value="InterPro"/>
</dbReference>
<evidence type="ECO:0000256" key="1">
    <source>
        <dbReference type="ARBA" id="ARBA00004906"/>
    </source>
</evidence>
<accession>A0A3N4IKY8</accession>
<keyword evidence="12" id="KW-1185">Reference proteome</keyword>
<evidence type="ECO:0000256" key="9">
    <source>
        <dbReference type="SAM" id="Coils"/>
    </source>
</evidence>
<dbReference type="InterPro" id="IPR001373">
    <property type="entry name" value="Cullin_N"/>
</dbReference>
<dbReference type="AlphaFoldDB" id="A0A3N4IKY8"/>
<dbReference type="SUPFAM" id="SSF74788">
    <property type="entry name" value="Cullin repeat-like"/>
    <property type="match status" value="1"/>
</dbReference>
<dbReference type="FunFam" id="1.20.1310.10:FF:000026">
    <property type="entry name" value="Cullin 1"/>
    <property type="match status" value="1"/>
</dbReference>
<feature type="coiled-coil region" evidence="9">
    <location>
        <begin position="45"/>
        <end position="72"/>
    </location>
</feature>
<evidence type="ECO:0000256" key="5">
    <source>
        <dbReference type="ARBA" id="ARBA00022843"/>
    </source>
</evidence>
<organism evidence="11 12">
    <name type="scientific">Ascobolus immersus RN42</name>
    <dbReference type="NCBI Taxonomy" id="1160509"/>
    <lineage>
        <taxon>Eukaryota</taxon>
        <taxon>Fungi</taxon>
        <taxon>Dikarya</taxon>
        <taxon>Ascomycota</taxon>
        <taxon>Pezizomycotina</taxon>
        <taxon>Pezizomycetes</taxon>
        <taxon>Pezizales</taxon>
        <taxon>Ascobolaceae</taxon>
        <taxon>Ascobolus</taxon>
    </lineage>
</organism>
<dbReference type="FunFam" id="1.20.1310.10:FF:000007">
    <property type="entry name" value="Cullin 1"/>
    <property type="match status" value="1"/>
</dbReference>
<evidence type="ECO:0000313" key="12">
    <source>
        <dbReference type="Proteomes" id="UP000275078"/>
    </source>
</evidence>
<dbReference type="SMART" id="SM00884">
    <property type="entry name" value="Cullin_Nedd8"/>
    <property type="match status" value="1"/>
</dbReference>
<dbReference type="InterPro" id="IPR016158">
    <property type="entry name" value="Cullin_homology"/>
</dbReference>
<name>A0A3N4IKY8_ASCIM</name>
<dbReference type="FunFam" id="1.20.1310.10:FF:000029">
    <property type="entry name" value="Cullin homolog 1"/>
    <property type="match status" value="1"/>
</dbReference>
<dbReference type="STRING" id="1160509.A0A3N4IKY8"/>
<dbReference type="InterPro" id="IPR016159">
    <property type="entry name" value="Cullin_repeat-like_dom_sf"/>
</dbReference>
<evidence type="ECO:0000256" key="7">
    <source>
        <dbReference type="PROSITE-ProRule" id="PRU00330"/>
    </source>
</evidence>
<dbReference type="Pfam" id="PF00888">
    <property type="entry name" value="Cullin"/>
    <property type="match status" value="1"/>
</dbReference>
<dbReference type="FunFam" id="1.10.10.10:FF:000014">
    <property type="entry name" value="Cullin 1"/>
    <property type="match status" value="1"/>
</dbReference>
<keyword evidence="5" id="KW-0832">Ubl conjugation</keyword>
<dbReference type="InterPro" id="IPR059120">
    <property type="entry name" value="Cullin-like_AB"/>
</dbReference>
<dbReference type="Pfam" id="PF26557">
    <property type="entry name" value="Cullin_AB"/>
    <property type="match status" value="1"/>
</dbReference>
<dbReference type="InterPro" id="IPR036388">
    <property type="entry name" value="WH-like_DNA-bd_sf"/>
</dbReference>
<dbReference type="PANTHER" id="PTHR11932">
    <property type="entry name" value="CULLIN"/>
    <property type="match status" value="1"/>
</dbReference>
<evidence type="ECO:0000256" key="2">
    <source>
        <dbReference type="ARBA" id="ARBA00006019"/>
    </source>
</evidence>
<evidence type="ECO:0000259" key="10">
    <source>
        <dbReference type="PROSITE" id="PS50069"/>
    </source>
</evidence>
<evidence type="ECO:0000256" key="8">
    <source>
        <dbReference type="RuleBase" id="RU003829"/>
    </source>
</evidence>
<dbReference type="SMART" id="SM00182">
    <property type="entry name" value="CULLIN"/>
    <property type="match status" value="1"/>
</dbReference>
<dbReference type="Proteomes" id="UP000275078">
    <property type="component" value="Unassembled WGS sequence"/>
</dbReference>
<feature type="domain" description="Cullin family profile" evidence="10">
    <location>
        <begin position="374"/>
        <end position="606"/>
    </location>
</feature>
<dbReference type="InterPro" id="IPR036390">
    <property type="entry name" value="WH_DNA-bd_sf"/>
</dbReference>
<evidence type="ECO:0000313" key="11">
    <source>
        <dbReference type="EMBL" id="RPA86077.1"/>
    </source>
</evidence>
<dbReference type="SUPFAM" id="SSF46785">
    <property type="entry name" value="Winged helix' DNA-binding domain"/>
    <property type="match status" value="1"/>
</dbReference>
<keyword evidence="3" id="KW-1017">Isopeptide bond</keyword>
<evidence type="ECO:0000256" key="3">
    <source>
        <dbReference type="ARBA" id="ARBA00022499"/>
    </source>
</evidence>
<dbReference type="InterPro" id="IPR045093">
    <property type="entry name" value="Cullin"/>
</dbReference>
<evidence type="ECO:0000256" key="6">
    <source>
        <dbReference type="ARBA" id="ARBA00069612"/>
    </source>
</evidence>
<dbReference type="Gene3D" id="1.10.10.10">
    <property type="entry name" value="Winged helix-like DNA-binding domain superfamily/Winged helix DNA-binding domain"/>
    <property type="match status" value="2"/>
</dbReference>
<dbReference type="EMBL" id="ML119651">
    <property type="protein sequence ID" value="RPA86077.1"/>
    <property type="molecule type" value="Genomic_DNA"/>
</dbReference>
<dbReference type="Gene3D" id="1.20.1310.10">
    <property type="entry name" value="Cullin Repeats"/>
    <property type="match status" value="4"/>
</dbReference>
<dbReference type="SUPFAM" id="SSF75632">
    <property type="entry name" value="Cullin homology domain"/>
    <property type="match status" value="1"/>
</dbReference>
<sequence>MDMPTYMGIYTAVHNFCTSLKGATGAPNTLGGGARGGLGAHLLGEELYQNLIEFLKKHLQQLKEASSQHTDEALLQFYIREWNRYTTAAKFINHQFKYLNRHWVKREMDEGKKGIYDVYTLHLVRWKVDLFEEVQKHIMDAVLKLVEKQRNGETIETGIIKQIVDSFVSLGLDESDSAKSTLDVYKKHFQEPFIAATTDYYRTESKHFVAENSVVEYMNKAETRLNEEEKRVELYLHPDIHQPLMKACQKVLISEHAELLQGEFQQLLDENRQDDLARMYNLLSRIPEGLDPLRRKFATHVRNAGLAAVEKYAKEAGDVIDPKVYVDSLLEVHTHYHNMVNFAFKGEAEFVRSLDNACREYVNRNQVCKSASTKSPELLAKYADTLLRKTAKASEEVDLEAKLQDIMTVFKYVEDKDVFQKFYSRMLAKRLVNSQSATDDAETSMIGKLKEECGFEYTNKLQRMFQDMQLSKDLNDSYKEWLNNKDEKAPCDFGVQVLGTSFWPLNPPATSFNPPEVITETYTKFQKFYDEKHSGRKLTWLWHLCKGELKTTYCKSTKVPYTLQVSTYQMGVLLLFNDSDSLTYEAIQQSTALNKETLDPALAIFLKARILSIRAPVTKVGPGATFDLNLDFKSKKIRVNLNLTVKAEHKAEAEDTHKTIEEDRKLLMQAVIVRIMKARQTLSHVVLVQETIAQIKSRFSPKVPDVKKCIDMLIEKEYLQRIEGEKLRYLA</sequence>
<comment type="pathway">
    <text evidence="1">Protein modification; protein ubiquitination.</text>
</comment>
<comment type="similarity">
    <text evidence="2 7 8">Belongs to the cullin family.</text>
</comment>
<reference evidence="11 12" key="1">
    <citation type="journal article" date="2018" name="Nat. Ecol. Evol.">
        <title>Pezizomycetes genomes reveal the molecular basis of ectomycorrhizal truffle lifestyle.</title>
        <authorList>
            <person name="Murat C."/>
            <person name="Payen T."/>
            <person name="Noel B."/>
            <person name="Kuo A."/>
            <person name="Morin E."/>
            <person name="Chen J."/>
            <person name="Kohler A."/>
            <person name="Krizsan K."/>
            <person name="Balestrini R."/>
            <person name="Da Silva C."/>
            <person name="Montanini B."/>
            <person name="Hainaut M."/>
            <person name="Levati E."/>
            <person name="Barry K.W."/>
            <person name="Belfiori B."/>
            <person name="Cichocki N."/>
            <person name="Clum A."/>
            <person name="Dockter R.B."/>
            <person name="Fauchery L."/>
            <person name="Guy J."/>
            <person name="Iotti M."/>
            <person name="Le Tacon F."/>
            <person name="Lindquist E.A."/>
            <person name="Lipzen A."/>
            <person name="Malagnac F."/>
            <person name="Mello A."/>
            <person name="Molinier V."/>
            <person name="Miyauchi S."/>
            <person name="Poulain J."/>
            <person name="Riccioni C."/>
            <person name="Rubini A."/>
            <person name="Sitrit Y."/>
            <person name="Splivallo R."/>
            <person name="Traeger S."/>
            <person name="Wang M."/>
            <person name="Zifcakova L."/>
            <person name="Wipf D."/>
            <person name="Zambonelli A."/>
            <person name="Paolocci F."/>
            <person name="Nowrousian M."/>
            <person name="Ottonello S."/>
            <person name="Baldrian P."/>
            <person name="Spatafora J.W."/>
            <person name="Henrissat B."/>
            <person name="Nagy L.G."/>
            <person name="Aury J.M."/>
            <person name="Wincker P."/>
            <person name="Grigoriev I.V."/>
            <person name="Bonfante P."/>
            <person name="Martin F.M."/>
        </authorList>
    </citation>
    <scope>NUCLEOTIDE SEQUENCE [LARGE SCALE GENOMIC DNA]</scope>
    <source>
        <strain evidence="11 12">RN42</strain>
    </source>
</reference>
<protein>
    <recommendedName>
        <fullName evidence="6">Cullin-1</fullName>
    </recommendedName>
</protein>
<dbReference type="FunFam" id="1.20.1310.10:FF:000011">
    <property type="entry name" value="Cullin 1"/>
    <property type="match status" value="1"/>
</dbReference>
<dbReference type="Gene3D" id="4.10.1030.10">
    <property type="entry name" value="Ring Box Chain A, domain 5"/>
    <property type="match status" value="1"/>
</dbReference>
<dbReference type="PROSITE" id="PS01256">
    <property type="entry name" value="CULLIN_1"/>
    <property type="match status" value="1"/>
</dbReference>
<evidence type="ECO:0000256" key="4">
    <source>
        <dbReference type="ARBA" id="ARBA00022786"/>
    </source>
</evidence>
<dbReference type="InterPro" id="IPR016157">
    <property type="entry name" value="Cullin_CS"/>
</dbReference>
<dbReference type="InterPro" id="IPR036317">
    <property type="entry name" value="Cullin_homology_sf"/>
</dbReference>
<dbReference type="InterPro" id="IPR019559">
    <property type="entry name" value="Cullin_neddylation_domain"/>
</dbReference>
<dbReference type="PROSITE" id="PS50069">
    <property type="entry name" value="CULLIN_2"/>
    <property type="match status" value="1"/>
</dbReference>